<evidence type="ECO:0000313" key="2">
    <source>
        <dbReference type="EMBL" id="MPC93955.1"/>
    </source>
</evidence>
<feature type="region of interest" description="Disordered" evidence="1">
    <location>
        <begin position="1"/>
        <end position="29"/>
    </location>
</feature>
<feature type="compositionally biased region" description="Basic and acidic residues" evidence="1">
    <location>
        <begin position="11"/>
        <end position="26"/>
    </location>
</feature>
<sequence length="82" mass="9658">MSRTVFHTQKLRIEQTRRQRHDDSGRQKRRLVNIKSCKLQKMHQLGMHPLLNGLQVYNQSAPKRITDCGQPFRSEMDNGKKA</sequence>
<dbReference type="EMBL" id="VSRR010096742">
    <property type="protein sequence ID" value="MPC93955.1"/>
    <property type="molecule type" value="Genomic_DNA"/>
</dbReference>
<comment type="caution">
    <text evidence="2">The sequence shown here is derived from an EMBL/GenBank/DDBJ whole genome shotgun (WGS) entry which is preliminary data.</text>
</comment>
<protein>
    <submittedName>
        <fullName evidence="2">Uncharacterized protein</fullName>
    </submittedName>
</protein>
<gene>
    <name evidence="2" type="ORF">E2C01_089103</name>
</gene>
<evidence type="ECO:0000256" key="1">
    <source>
        <dbReference type="SAM" id="MobiDB-lite"/>
    </source>
</evidence>
<proteinExistence type="predicted"/>
<evidence type="ECO:0000313" key="3">
    <source>
        <dbReference type="Proteomes" id="UP000324222"/>
    </source>
</evidence>
<dbReference type="Proteomes" id="UP000324222">
    <property type="component" value="Unassembled WGS sequence"/>
</dbReference>
<name>A0A5B7JH84_PORTR</name>
<keyword evidence="3" id="KW-1185">Reference proteome</keyword>
<organism evidence="2 3">
    <name type="scientific">Portunus trituberculatus</name>
    <name type="common">Swimming crab</name>
    <name type="synonym">Neptunus trituberculatus</name>
    <dbReference type="NCBI Taxonomy" id="210409"/>
    <lineage>
        <taxon>Eukaryota</taxon>
        <taxon>Metazoa</taxon>
        <taxon>Ecdysozoa</taxon>
        <taxon>Arthropoda</taxon>
        <taxon>Crustacea</taxon>
        <taxon>Multicrustacea</taxon>
        <taxon>Malacostraca</taxon>
        <taxon>Eumalacostraca</taxon>
        <taxon>Eucarida</taxon>
        <taxon>Decapoda</taxon>
        <taxon>Pleocyemata</taxon>
        <taxon>Brachyura</taxon>
        <taxon>Eubrachyura</taxon>
        <taxon>Portunoidea</taxon>
        <taxon>Portunidae</taxon>
        <taxon>Portuninae</taxon>
        <taxon>Portunus</taxon>
    </lineage>
</organism>
<reference evidence="2 3" key="1">
    <citation type="submission" date="2019-05" db="EMBL/GenBank/DDBJ databases">
        <title>Another draft genome of Portunus trituberculatus and its Hox gene families provides insights of decapod evolution.</title>
        <authorList>
            <person name="Jeong J.-H."/>
            <person name="Song I."/>
            <person name="Kim S."/>
            <person name="Choi T."/>
            <person name="Kim D."/>
            <person name="Ryu S."/>
            <person name="Kim W."/>
        </authorList>
    </citation>
    <scope>NUCLEOTIDE SEQUENCE [LARGE SCALE GENOMIC DNA]</scope>
    <source>
        <tissue evidence="2">Muscle</tissue>
    </source>
</reference>
<accession>A0A5B7JH84</accession>
<dbReference type="AlphaFoldDB" id="A0A5B7JH84"/>